<dbReference type="CDD" id="cd00104">
    <property type="entry name" value="KAZAL_FS"/>
    <property type="match status" value="1"/>
</dbReference>
<dbReference type="InterPro" id="IPR000867">
    <property type="entry name" value="IGFBP-like"/>
</dbReference>
<dbReference type="Gene3D" id="3.30.60.30">
    <property type="match status" value="1"/>
</dbReference>
<dbReference type="InterPro" id="IPR036058">
    <property type="entry name" value="Kazal_dom_sf"/>
</dbReference>
<protein>
    <submittedName>
        <fullName evidence="11 12">Insulin-like growth factor-binding protein-like 1</fullName>
    </submittedName>
</protein>
<accession>A0A6J0TF94</accession>
<evidence type="ECO:0000259" key="8">
    <source>
        <dbReference type="PROSITE" id="PS51323"/>
    </source>
</evidence>
<dbReference type="RefSeq" id="XP_072848012.1">
    <property type="nucleotide sequence ID" value="XM_072991911.1"/>
</dbReference>
<dbReference type="SMART" id="SM00121">
    <property type="entry name" value="IB"/>
    <property type="match status" value="1"/>
</dbReference>
<evidence type="ECO:0000256" key="6">
    <source>
        <dbReference type="SAM" id="SignalP"/>
    </source>
</evidence>
<dbReference type="SMART" id="SM00280">
    <property type="entry name" value="KAZAL"/>
    <property type="match status" value="1"/>
</dbReference>
<dbReference type="InterPro" id="IPR007110">
    <property type="entry name" value="Ig-like_dom"/>
</dbReference>
<dbReference type="Pfam" id="PF07648">
    <property type="entry name" value="Kazal_2"/>
    <property type="match status" value="1"/>
</dbReference>
<dbReference type="InterPro" id="IPR003598">
    <property type="entry name" value="Ig_sub2"/>
</dbReference>
<evidence type="ECO:0000259" key="7">
    <source>
        <dbReference type="PROSITE" id="PS50835"/>
    </source>
</evidence>
<dbReference type="AlphaFoldDB" id="A0A6J0TF94"/>
<dbReference type="PANTHER" id="PTHR14186">
    <property type="entry name" value="INSULIN-LIKE GROWTH FACTOR BINDING PROTEIN-RELATED"/>
    <property type="match status" value="1"/>
</dbReference>
<dbReference type="InterPro" id="IPR009030">
    <property type="entry name" value="Growth_fac_rcpt_cys_sf"/>
</dbReference>
<dbReference type="Pfam" id="PF13927">
    <property type="entry name" value="Ig_3"/>
    <property type="match status" value="1"/>
</dbReference>
<keyword evidence="4" id="KW-1015">Disulfide bond</keyword>
<feature type="signal peptide" evidence="6">
    <location>
        <begin position="1"/>
        <end position="21"/>
    </location>
</feature>
<sequence length="282" mass="30047">MPAARGWAPLALWALCALCWASPRGARGSACAPCRPEACPPVRCAAPELTGRDECGCCERCLSAEGERCGGTKGARCGPGLVCVSQRPAQPPQAEEAAAAGEDEEGTGRCVCKEDGAVCGSDGHSYSSVCALHLHSWRAVHAGRERVRKTHDGECKLAPAIVVPPKWIHNVTGAQVYLSCEVKAVPTPIITWKKVTESPKGVKLLEDLPGDRVNMAIQVRGGPSKHESTGWVLINPLTKEDEGVYQCHATNMVGETQAEGNIKVLEHSKNKKSHFPGSEDRN</sequence>
<dbReference type="SUPFAM" id="SSF48726">
    <property type="entry name" value="Immunoglobulin"/>
    <property type="match status" value="1"/>
</dbReference>
<feature type="domain" description="Kazal-like" evidence="9">
    <location>
        <begin position="118"/>
        <end position="157"/>
    </location>
</feature>
<dbReference type="Proteomes" id="UP001652642">
    <property type="component" value="Chromosome 2"/>
</dbReference>
<keyword evidence="3 6" id="KW-0732">Signal</keyword>
<dbReference type="CTD" id="347252"/>
<dbReference type="InParanoid" id="A0A6J0TF94"/>
<feature type="chain" id="PRO_5045019159" evidence="6">
    <location>
        <begin position="22"/>
        <end position="282"/>
    </location>
</feature>
<dbReference type="Gene3D" id="4.10.40.20">
    <property type="match status" value="1"/>
</dbReference>
<dbReference type="Pfam" id="PF00219">
    <property type="entry name" value="IGFBP"/>
    <property type="match status" value="1"/>
</dbReference>
<dbReference type="Gene3D" id="2.60.40.10">
    <property type="entry name" value="Immunoglobulins"/>
    <property type="match status" value="1"/>
</dbReference>
<dbReference type="GO" id="GO:0001558">
    <property type="term" value="P:regulation of cell growth"/>
    <property type="evidence" value="ECO:0007669"/>
    <property type="project" value="InterPro"/>
</dbReference>
<feature type="domain" description="Ig-like" evidence="7">
    <location>
        <begin position="159"/>
        <end position="263"/>
    </location>
</feature>
<proteinExistence type="predicted"/>
<evidence type="ECO:0000256" key="4">
    <source>
        <dbReference type="ARBA" id="ARBA00023157"/>
    </source>
</evidence>
<dbReference type="PROSITE" id="PS50835">
    <property type="entry name" value="IG_LIKE"/>
    <property type="match status" value="1"/>
</dbReference>
<dbReference type="GeneID" id="110077841"/>
<dbReference type="GO" id="GO:0005615">
    <property type="term" value="C:extracellular space"/>
    <property type="evidence" value="ECO:0007669"/>
    <property type="project" value="TreeGrafter"/>
</dbReference>
<dbReference type="KEGG" id="pvt:110077841"/>
<dbReference type="SUPFAM" id="SSF57184">
    <property type="entry name" value="Growth factor receptor domain"/>
    <property type="match status" value="1"/>
</dbReference>
<evidence type="ECO:0000256" key="5">
    <source>
        <dbReference type="ARBA" id="ARBA00023319"/>
    </source>
</evidence>
<evidence type="ECO:0000256" key="3">
    <source>
        <dbReference type="ARBA" id="ARBA00022729"/>
    </source>
</evidence>
<dbReference type="PANTHER" id="PTHR14186:SF16">
    <property type="entry name" value="INSULIN-LIKE GROWTH FACTOR-BINDING PROTEIN-LIKE 1"/>
    <property type="match status" value="1"/>
</dbReference>
<reference evidence="10 11" key="1">
    <citation type="submission" date="2025-05" db="UniProtKB">
        <authorList>
            <consortium name="RefSeq"/>
        </authorList>
    </citation>
    <scope>NUCLEOTIDE SEQUENCE [LARGE SCALE GENOMIC DNA]</scope>
</reference>
<evidence type="ECO:0000259" key="9">
    <source>
        <dbReference type="PROSITE" id="PS51465"/>
    </source>
</evidence>
<dbReference type="InterPro" id="IPR013783">
    <property type="entry name" value="Ig-like_fold"/>
</dbReference>
<dbReference type="InterPro" id="IPR003599">
    <property type="entry name" value="Ig_sub"/>
</dbReference>
<name>A0A6J0TF94_9SAUR</name>
<evidence type="ECO:0000313" key="11">
    <source>
        <dbReference type="RefSeq" id="XP_020647012.2"/>
    </source>
</evidence>
<organism evidence="10 11">
    <name type="scientific">Pogona vitticeps</name>
    <name type="common">central bearded dragon</name>
    <dbReference type="NCBI Taxonomy" id="103695"/>
    <lineage>
        <taxon>Eukaryota</taxon>
        <taxon>Metazoa</taxon>
        <taxon>Chordata</taxon>
        <taxon>Craniata</taxon>
        <taxon>Vertebrata</taxon>
        <taxon>Euteleostomi</taxon>
        <taxon>Lepidosauria</taxon>
        <taxon>Squamata</taxon>
        <taxon>Bifurcata</taxon>
        <taxon>Unidentata</taxon>
        <taxon>Episquamata</taxon>
        <taxon>Toxicofera</taxon>
        <taxon>Iguania</taxon>
        <taxon>Acrodonta</taxon>
        <taxon>Agamidae</taxon>
        <taxon>Amphibolurinae</taxon>
        <taxon>Pogona</taxon>
    </lineage>
</organism>
<dbReference type="InterPro" id="IPR002350">
    <property type="entry name" value="Kazal_dom"/>
</dbReference>
<evidence type="ECO:0000313" key="10">
    <source>
        <dbReference type="Proteomes" id="UP001652642"/>
    </source>
</evidence>
<dbReference type="GO" id="GO:0009966">
    <property type="term" value="P:regulation of signal transduction"/>
    <property type="evidence" value="ECO:0007669"/>
    <property type="project" value="TreeGrafter"/>
</dbReference>
<gene>
    <name evidence="11 12" type="primary">IGFBPL1</name>
</gene>
<dbReference type="RefSeq" id="XP_020647012.2">
    <property type="nucleotide sequence ID" value="XM_020791353.2"/>
</dbReference>
<keyword evidence="2" id="KW-0964">Secreted</keyword>
<dbReference type="PROSITE" id="PS51323">
    <property type="entry name" value="IGFBP_N_2"/>
    <property type="match status" value="1"/>
</dbReference>
<keyword evidence="10" id="KW-1185">Reference proteome</keyword>
<dbReference type="SMART" id="SM00408">
    <property type="entry name" value="IGc2"/>
    <property type="match status" value="1"/>
</dbReference>
<evidence type="ECO:0000313" key="12">
    <source>
        <dbReference type="RefSeq" id="XP_072848012.1"/>
    </source>
</evidence>
<evidence type="ECO:0000256" key="2">
    <source>
        <dbReference type="ARBA" id="ARBA00022525"/>
    </source>
</evidence>
<dbReference type="InterPro" id="IPR011390">
    <property type="entry name" value="IGFBP_rP_mac25"/>
</dbReference>
<feature type="domain" description="IGFBP N-terminal" evidence="8">
    <location>
        <begin position="27"/>
        <end position="113"/>
    </location>
</feature>
<keyword evidence="5" id="KW-0393">Immunoglobulin domain</keyword>
<dbReference type="OrthoDB" id="10012075at2759"/>
<dbReference type="SUPFAM" id="SSF100895">
    <property type="entry name" value="Kazal-type serine protease inhibitors"/>
    <property type="match status" value="1"/>
</dbReference>
<dbReference type="PROSITE" id="PS51465">
    <property type="entry name" value="KAZAL_2"/>
    <property type="match status" value="1"/>
</dbReference>
<evidence type="ECO:0000256" key="1">
    <source>
        <dbReference type="ARBA" id="ARBA00004613"/>
    </source>
</evidence>
<dbReference type="SMART" id="SM00409">
    <property type="entry name" value="IG"/>
    <property type="match status" value="1"/>
</dbReference>
<dbReference type="InterPro" id="IPR036179">
    <property type="entry name" value="Ig-like_dom_sf"/>
</dbReference>
<comment type="subcellular location">
    <subcellularLocation>
        <location evidence="1">Secreted</location>
    </subcellularLocation>
</comment>
<dbReference type="GO" id="GO:0005520">
    <property type="term" value="F:insulin-like growth factor binding"/>
    <property type="evidence" value="ECO:0007669"/>
    <property type="project" value="InterPro"/>
</dbReference>